<evidence type="ECO:0000313" key="1">
    <source>
        <dbReference type="EMBL" id="MFD1045748.1"/>
    </source>
</evidence>
<comment type="caution">
    <text evidence="1">The sequence shown here is derived from an EMBL/GenBank/DDBJ whole genome shotgun (WGS) entry which is preliminary data.</text>
</comment>
<evidence type="ECO:0000313" key="2">
    <source>
        <dbReference type="Proteomes" id="UP001597045"/>
    </source>
</evidence>
<sequence>MPTKDYLTLRALRTSGPMDEESVLRGVRDGEPDAQTRLYELCHRVVRTVAPLYRLSTYDKDDLHGEVYVIADSRIRAGKEIRSLVGWLTGVAKNTAAAHYRHAGREVLGDVPDVADPIVQPTVDDHIQLLESAIEALPGRLRPLMRTHLDLTRKHGQLVTGKKLANAMAWEPPKVYQQLRAGRQAAVQVMAAVDVARHCR</sequence>
<gene>
    <name evidence="1" type="ORF">ACFQ1S_09330</name>
</gene>
<organism evidence="1 2">
    <name type="scientific">Kibdelosporangium lantanae</name>
    <dbReference type="NCBI Taxonomy" id="1497396"/>
    <lineage>
        <taxon>Bacteria</taxon>
        <taxon>Bacillati</taxon>
        <taxon>Actinomycetota</taxon>
        <taxon>Actinomycetes</taxon>
        <taxon>Pseudonocardiales</taxon>
        <taxon>Pseudonocardiaceae</taxon>
        <taxon>Kibdelosporangium</taxon>
    </lineage>
</organism>
<accession>A0ABW3M6X8</accession>
<name>A0ABW3M6X8_9PSEU</name>
<keyword evidence="2" id="KW-1185">Reference proteome</keyword>
<feature type="non-terminal residue" evidence="1">
    <location>
        <position position="200"/>
    </location>
</feature>
<reference evidence="2" key="1">
    <citation type="journal article" date="2019" name="Int. J. Syst. Evol. Microbiol.">
        <title>The Global Catalogue of Microorganisms (GCM) 10K type strain sequencing project: providing services to taxonomists for standard genome sequencing and annotation.</title>
        <authorList>
            <consortium name="The Broad Institute Genomics Platform"/>
            <consortium name="The Broad Institute Genome Sequencing Center for Infectious Disease"/>
            <person name="Wu L."/>
            <person name="Ma J."/>
        </authorList>
    </citation>
    <scope>NUCLEOTIDE SEQUENCE [LARGE SCALE GENOMIC DNA]</scope>
    <source>
        <strain evidence="2">JCM 31486</strain>
    </source>
</reference>
<dbReference type="Proteomes" id="UP001597045">
    <property type="component" value="Unassembled WGS sequence"/>
</dbReference>
<dbReference type="InterPro" id="IPR013325">
    <property type="entry name" value="RNA_pol_sigma_r2"/>
</dbReference>
<proteinExistence type="predicted"/>
<dbReference type="EMBL" id="JBHTIS010000398">
    <property type="protein sequence ID" value="MFD1045748.1"/>
    <property type="molecule type" value="Genomic_DNA"/>
</dbReference>
<protein>
    <submittedName>
        <fullName evidence="1">RNA polymerase sigma factor</fullName>
    </submittedName>
</protein>
<dbReference type="SUPFAM" id="SSF88946">
    <property type="entry name" value="Sigma2 domain of RNA polymerase sigma factors"/>
    <property type="match status" value="1"/>
</dbReference>
<dbReference type="Gene3D" id="1.10.1740.10">
    <property type="match status" value="1"/>
</dbReference>